<organism evidence="6 7">
    <name type="scientific">Lasallia pustulata</name>
    <dbReference type="NCBI Taxonomy" id="136370"/>
    <lineage>
        <taxon>Eukaryota</taxon>
        <taxon>Fungi</taxon>
        <taxon>Dikarya</taxon>
        <taxon>Ascomycota</taxon>
        <taxon>Pezizomycotina</taxon>
        <taxon>Lecanoromycetes</taxon>
        <taxon>OSLEUM clade</taxon>
        <taxon>Umbilicariomycetidae</taxon>
        <taxon>Umbilicariales</taxon>
        <taxon>Umbilicariaceae</taxon>
        <taxon>Lasallia</taxon>
    </lineage>
</organism>
<gene>
    <name evidence="6" type="ORF">FRX48_02535</name>
</gene>
<dbReference type="PANTHER" id="PTHR11863">
    <property type="entry name" value="STEROL DESATURASE"/>
    <property type="match status" value="1"/>
</dbReference>
<sequence>MFELLDFARRTLPIPPATLAPRPSIFPSLADHHLPYIVPALVYWIIGLTFHYIEKTDFLSAYKLHTPAEFLKKNRATRRDVVKFALIQQAGQILLGYWMADASEVFHSDHYSVAAWALTIRRIQVFLVHLIPYFGFTSVWAAQTRAGTEAVFANSVIQDSISACLHNSSQAAYVGCTAGAASFARWEWASAELVYWIIVPAIQYATAMALADSFQYFTHRAFHVNKWLYKHIHSMHHDVYVPFAYGAFYNHPLETIPIDSIGFPICLGLAGLNNRQAALFGAIWTFKTVVDHCGYNFPYNPCNIICPNSVLFHDLHHQTWGMKYNFSVYTSFWDWIMGTHWAGEDSKAQEKYTRGKEAAERALAKDKLISEVSEEFAAVSTARDL</sequence>
<dbReference type="OrthoDB" id="408954at2759"/>
<dbReference type="GO" id="GO:0016491">
    <property type="term" value="F:oxidoreductase activity"/>
    <property type="evidence" value="ECO:0007669"/>
    <property type="project" value="InterPro"/>
</dbReference>
<evidence type="ECO:0000256" key="1">
    <source>
        <dbReference type="ARBA" id="ARBA00004370"/>
    </source>
</evidence>
<evidence type="ECO:0000256" key="4">
    <source>
        <dbReference type="ARBA" id="ARBA00023136"/>
    </source>
</evidence>
<feature type="domain" description="Fatty acid hydroxylase" evidence="5">
    <location>
        <begin position="206"/>
        <end position="339"/>
    </location>
</feature>
<keyword evidence="3" id="KW-1133">Transmembrane helix</keyword>
<dbReference type="GO" id="GO:0005506">
    <property type="term" value="F:iron ion binding"/>
    <property type="evidence" value="ECO:0007669"/>
    <property type="project" value="InterPro"/>
</dbReference>
<comment type="caution">
    <text evidence="6">The sequence shown here is derived from an EMBL/GenBank/DDBJ whole genome shotgun (WGS) entry which is preliminary data.</text>
</comment>
<protein>
    <submittedName>
        <fullName evidence="6">Sphinganine hydroxylase</fullName>
    </submittedName>
</protein>
<evidence type="ECO:0000256" key="3">
    <source>
        <dbReference type="ARBA" id="ARBA00022989"/>
    </source>
</evidence>
<dbReference type="GO" id="GO:0016020">
    <property type="term" value="C:membrane"/>
    <property type="evidence" value="ECO:0007669"/>
    <property type="project" value="UniProtKB-SubCell"/>
</dbReference>
<dbReference type="EMBL" id="VXIT01000003">
    <property type="protein sequence ID" value="KAA6414173.1"/>
    <property type="molecule type" value="Genomic_DNA"/>
</dbReference>
<comment type="subcellular location">
    <subcellularLocation>
        <location evidence="1">Membrane</location>
    </subcellularLocation>
</comment>
<dbReference type="Proteomes" id="UP000324767">
    <property type="component" value="Unassembled WGS sequence"/>
</dbReference>
<dbReference type="Pfam" id="PF04116">
    <property type="entry name" value="FA_hydroxylase"/>
    <property type="match status" value="1"/>
</dbReference>
<keyword evidence="2" id="KW-0812">Transmembrane</keyword>
<dbReference type="InterPro" id="IPR006694">
    <property type="entry name" value="Fatty_acid_hydroxylase"/>
</dbReference>
<dbReference type="AlphaFoldDB" id="A0A5M8PWW8"/>
<evidence type="ECO:0000259" key="5">
    <source>
        <dbReference type="Pfam" id="PF04116"/>
    </source>
</evidence>
<evidence type="ECO:0000256" key="2">
    <source>
        <dbReference type="ARBA" id="ARBA00022692"/>
    </source>
</evidence>
<dbReference type="GO" id="GO:0008610">
    <property type="term" value="P:lipid biosynthetic process"/>
    <property type="evidence" value="ECO:0007669"/>
    <property type="project" value="InterPro"/>
</dbReference>
<dbReference type="InterPro" id="IPR050307">
    <property type="entry name" value="Sterol_Desaturase_Related"/>
</dbReference>
<name>A0A5M8PWW8_9LECA</name>
<proteinExistence type="predicted"/>
<evidence type="ECO:0000313" key="7">
    <source>
        <dbReference type="Proteomes" id="UP000324767"/>
    </source>
</evidence>
<reference evidence="6 7" key="1">
    <citation type="submission" date="2019-09" db="EMBL/GenBank/DDBJ databases">
        <title>The hologenome of the rock-dwelling lichen Lasallia pustulata.</title>
        <authorList>
            <person name="Greshake Tzovaras B."/>
            <person name="Segers F."/>
            <person name="Bicker A."/>
            <person name="Dal Grande F."/>
            <person name="Otte J."/>
            <person name="Hankeln T."/>
            <person name="Schmitt I."/>
            <person name="Ebersberger I."/>
        </authorList>
    </citation>
    <scope>NUCLEOTIDE SEQUENCE [LARGE SCALE GENOMIC DNA]</scope>
    <source>
        <strain evidence="6">A1-1</strain>
    </source>
</reference>
<accession>A0A5M8PWW8</accession>
<evidence type="ECO:0000313" key="6">
    <source>
        <dbReference type="EMBL" id="KAA6414173.1"/>
    </source>
</evidence>
<keyword evidence="4" id="KW-0472">Membrane</keyword>